<feature type="chain" id="PRO_5017972133" evidence="2">
    <location>
        <begin position="19"/>
        <end position="567"/>
    </location>
</feature>
<feature type="signal peptide" evidence="2">
    <location>
        <begin position="1"/>
        <end position="18"/>
    </location>
</feature>
<proteinExistence type="predicted"/>
<dbReference type="Proteomes" id="UP000281810">
    <property type="component" value="Chromosome"/>
</dbReference>
<evidence type="ECO:0000256" key="1">
    <source>
        <dbReference type="ARBA" id="ARBA00022729"/>
    </source>
</evidence>
<organism evidence="3 4">
    <name type="scientific">Epilithonimonas vandammei</name>
    <dbReference type="NCBI Taxonomy" id="2487072"/>
    <lineage>
        <taxon>Bacteria</taxon>
        <taxon>Pseudomonadati</taxon>
        <taxon>Bacteroidota</taxon>
        <taxon>Flavobacteriia</taxon>
        <taxon>Flavobacteriales</taxon>
        <taxon>Weeksellaceae</taxon>
        <taxon>Chryseobacterium group</taxon>
        <taxon>Epilithonimonas</taxon>
    </lineage>
</organism>
<keyword evidence="1 2" id="KW-0732">Signal</keyword>
<accession>A0A3G8Y6Y4</accession>
<dbReference type="EMBL" id="CP034161">
    <property type="protein sequence ID" value="AZI41119.1"/>
    <property type="molecule type" value="Genomic_DNA"/>
</dbReference>
<keyword evidence="4" id="KW-1185">Reference proteome</keyword>
<protein>
    <submittedName>
        <fullName evidence="3">T9SS C-terminal target domain-containing protein</fullName>
    </submittedName>
</protein>
<dbReference type="OrthoDB" id="906679at2"/>
<reference evidence="4" key="1">
    <citation type="submission" date="2018-11" db="EMBL/GenBank/DDBJ databases">
        <title>Proposal to divide the Flavobacteriaceae and reorganize its genera based on Amino Acid Identity values calculated from whole genome sequences.</title>
        <authorList>
            <person name="Nicholson A.C."/>
            <person name="Gulvik C.A."/>
            <person name="Whitney A.M."/>
            <person name="Humrighouse B.W."/>
            <person name="Bell M."/>
            <person name="Holmes B."/>
            <person name="Steigerwalt A.B."/>
            <person name="Villarma A."/>
            <person name="Sheth M."/>
            <person name="Batra D."/>
            <person name="Pryor J."/>
            <person name="Bernardet J.-F."/>
            <person name="Hugo C."/>
            <person name="Kampfer P."/>
            <person name="Newman J.D."/>
            <person name="McQuiston J.R."/>
        </authorList>
    </citation>
    <scope>NUCLEOTIDE SEQUENCE [LARGE SCALE GENOMIC DNA]</scope>
    <source>
        <strain evidence="4">F5649</strain>
    </source>
</reference>
<dbReference type="AlphaFoldDB" id="A0A3G8Y6Y4"/>
<evidence type="ECO:0000313" key="3">
    <source>
        <dbReference type="EMBL" id="AZI41119.1"/>
    </source>
</evidence>
<name>A0A3G8Y6Y4_9FLAO</name>
<evidence type="ECO:0000313" key="4">
    <source>
        <dbReference type="Proteomes" id="UP000281810"/>
    </source>
</evidence>
<dbReference type="InterPro" id="IPR026444">
    <property type="entry name" value="Secre_tail"/>
</dbReference>
<sequence length="567" mass="61822">MKKILYFWLVVFSLITYKAQSTTWNGSSWSNGVPSATKDAIIAGDYNLPRSVGAVKITINSGVTYSIAEGYSLTVAGQFINNGTIVVNDGGVLIQRNGSTYSGSGNSIVKKIAKLKQKDYNYWSAPVSGQNLYNFSVGTPTNFIFRYNEANDRFGTAGLNTLSVFEPGIGYAIRGKDAYSPTVPTTEIFNFVGTPNNGNISVTLQKSPGEDKGYNLVGNPYPSNISFKTLASATANKNSIFNKQWLWSNLNQLKIQQGSAYAGNNYATYVGAVGGVGPTYVSGNVEEVSLRPNEFTEVGQGFIVQAKYNNATLLFANGIRAGLSAGSIFYNKNEEEDEPQEPEEIVDRYWLKLINPDNIANDILIAHIAEATNNYDEDYDAALYAMGNDTFYSAVGTNKLQIQARALPISDSDVIPLAYKTSKAGNCIIALNDKDGVFKDSNKAIYLKDKVTGTITNLQEGYYTFNSEVLTTPNDSRFEILYANSVLAADNAATKQWLVYKQDTDWVVRGNDRIDGLDLYDASGKLVRSVAGHNTGELRVSNVGLLKGLYVMKIKTGKGTVTKKLLN</sequence>
<evidence type="ECO:0000256" key="2">
    <source>
        <dbReference type="SAM" id="SignalP"/>
    </source>
</evidence>
<dbReference type="RefSeq" id="WP_124803972.1">
    <property type="nucleotide sequence ID" value="NZ_CP034161.1"/>
</dbReference>
<dbReference type="NCBIfam" id="TIGR04183">
    <property type="entry name" value="Por_Secre_tail"/>
    <property type="match status" value="1"/>
</dbReference>
<gene>
    <name evidence="3" type="ORF">EIB74_14675</name>
</gene>